<evidence type="ECO:0000256" key="8">
    <source>
        <dbReference type="PROSITE-ProRule" id="PRU10052"/>
    </source>
</evidence>
<feature type="signal peptide" evidence="10">
    <location>
        <begin position="1"/>
        <end position="20"/>
    </location>
</feature>
<organism evidence="11 12">
    <name type="scientific">Olea europaea subsp. europaea</name>
    <dbReference type="NCBI Taxonomy" id="158383"/>
    <lineage>
        <taxon>Eukaryota</taxon>
        <taxon>Viridiplantae</taxon>
        <taxon>Streptophyta</taxon>
        <taxon>Embryophyta</taxon>
        <taxon>Tracheophyta</taxon>
        <taxon>Spermatophyta</taxon>
        <taxon>Magnoliopsida</taxon>
        <taxon>eudicotyledons</taxon>
        <taxon>Gunneridae</taxon>
        <taxon>Pentapetalae</taxon>
        <taxon>asterids</taxon>
        <taxon>lamiids</taxon>
        <taxon>Lamiales</taxon>
        <taxon>Oleaceae</taxon>
        <taxon>Oleeae</taxon>
        <taxon>Olea</taxon>
    </lineage>
</organism>
<sequence>MEKLLIFVFVFTLSLFSVISHSHTAFNVLNYGAVGSGRTDDTHAFSRAWEATCMSSSSSTTMDVPSGKTFLINYLHFHGPCNKKSINIEINGNIIAPSEPSEWRCENNDCHNWMDFRHVDNLSIRGNGVITGDGDKWWHTSELHSRPNALKISSANNVTLSGLTFKDIPHMHVILDSLTSVHVSNITIDSPGDSPNTDGIHITGSTNVVVDHCRIGTGDDCISIVSGTSNVKISNIVCGPGHGISVGSLGKNGNHDIVENVEVSNVVFIRTMNGARIKTWQGGSGFARNMVFEKILSHESSRIIDIDQFYCDHMHCVTQESALKVSNITFRQILGTSSKHTAVNLECSSSVPCTDIVLDDIYIVQNDKQRASVACNNAYGRVQGMNVPDIRCLNQM</sequence>
<gene>
    <name evidence="11" type="ORF">OLEA9_A109051</name>
</gene>
<dbReference type="Gene3D" id="2.160.20.10">
    <property type="entry name" value="Single-stranded right-handed beta-helix, Pectin lyase-like"/>
    <property type="match status" value="1"/>
</dbReference>
<keyword evidence="6 9" id="KW-0326">Glycosidase</keyword>
<evidence type="ECO:0000256" key="9">
    <source>
        <dbReference type="RuleBase" id="RU361169"/>
    </source>
</evidence>
<dbReference type="GO" id="GO:0004650">
    <property type="term" value="F:polygalacturonase activity"/>
    <property type="evidence" value="ECO:0007669"/>
    <property type="project" value="InterPro"/>
</dbReference>
<dbReference type="GO" id="GO:0071555">
    <property type="term" value="P:cell wall organization"/>
    <property type="evidence" value="ECO:0007669"/>
    <property type="project" value="UniProtKB-KW"/>
</dbReference>
<evidence type="ECO:0000256" key="2">
    <source>
        <dbReference type="ARBA" id="ARBA00008834"/>
    </source>
</evidence>
<comment type="caution">
    <text evidence="11">The sequence shown here is derived from an EMBL/GenBank/DDBJ whole genome shotgun (WGS) entry which is preliminary data.</text>
</comment>
<evidence type="ECO:0000256" key="5">
    <source>
        <dbReference type="ARBA" id="ARBA00022801"/>
    </source>
</evidence>
<dbReference type="Proteomes" id="UP000594638">
    <property type="component" value="Unassembled WGS sequence"/>
</dbReference>
<keyword evidence="12" id="KW-1185">Reference proteome</keyword>
<dbReference type="OrthoDB" id="187139at2759"/>
<proteinExistence type="inferred from homology"/>
<dbReference type="InterPro" id="IPR011050">
    <property type="entry name" value="Pectin_lyase_fold/virulence"/>
</dbReference>
<comment type="similarity">
    <text evidence="2 9">Belongs to the glycosyl hydrolase 28 family.</text>
</comment>
<dbReference type="AlphaFoldDB" id="A0A8S0R722"/>
<dbReference type="PANTHER" id="PTHR31375">
    <property type="match status" value="1"/>
</dbReference>
<evidence type="ECO:0000256" key="7">
    <source>
        <dbReference type="ARBA" id="ARBA00023316"/>
    </source>
</evidence>
<comment type="subcellular location">
    <subcellularLocation>
        <location evidence="1">Secreted</location>
        <location evidence="1">Cell wall</location>
    </subcellularLocation>
</comment>
<dbReference type="EMBL" id="CACTIH010002186">
    <property type="protein sequence ID" value="CAA2974625.1"/>
    <property type="molecule type" value="Genomic_DNA"/>
</dbReference>
<reference evidence="11 12" key="1">
    <citation type="submission" date="2019-12" db="EMBL/GenBank/DDBJ databases">
        <authorList>
            <person name="Alioto T."/>
            <person name="Alioto T."/>
            <person name="Gomez Garrido J."/>
        </authorList>
    </citation>
    <scope>NUCLEOTIDE SEQUENCE [LARGE SCALE GENOMIC DNA]</scope>
</reference>
<keyword evidence="4" id="KW-0964">Secreted</keyword>
<dbReference type="Pfam" id="PF00295">
    <property type="entry name" value="Glyco_hydro_28"/>
    <property type="match status" value="1"/>
</dbReference>
<name>A0A8S0R722_OLEEU</name>
<dbReference type="InterPro" id="IPR012334">
    <property type="entry name" value="Pectin_lyas_fold"/>
</dbReference>
<keyword evidence="5 9" id="KW-0378">Hydrolase</keyword>
<keyword evidence="3" id="KW-0134">Cell wall</keyword>
<evidence type="ECO:0000313" key="12">
    <source>
        <dbReference type="Proteomes" id="UP000594638"/>
    </source>
</evidence>
<dbReference type="PROSITE" id="PS00502">
    <property type="entry name" value="POLYGALACTURONASE"/>
    <property type="match status" value="1"/>
</dbReference>
<dbReference type="GO" id="GO:0005975">
    <property type="term" value="P:carbohydrate metabolic process"/>
    <property type="evidence" value="ECO:0007669"/>
    <property type="project" value="InterPro"/>
</dbReference>
<dbReference type="SMART" id="SM00710">
    <property type="entry name" value="PbH1"/>
    <property type="match status" value="6"/>
</dbReference>
<keyword evidence="10" id="KW-0732">Signal</keyword>
<evidence type="ECO:0000256" key="4">
    <source>
        <dbReference type="ARBA" id="ARBA00022525"/>
    </source>
</evidence>
<evidence type="ECO:0000313" key="11">
    <source>
        <dbReference type="EMBL" id="CAA2974625.1"/>
    </source>
</evidence>
<protein>
    <submittedName>
        <fullName evidence="11">Probable polygalacturonase At3g15720</fullName>
    </submittedName>
</protein>
<dbReference type="Gramene" id="OE9A109051T1">
    <property type="protein sequence ID" value="OE9A109051C1"/>
    <property type="gene ID" value="OE9A109051"/>
</dbReference>
<accession>A0A8S0R722</accession>
<dbReference type="InterPro" id="IPR000743">
    <property type="entry name" value="Glyco_hydro_28"/>
</dbReference>
<evidence type="ECO:0000256" key="1">
    <source>
        <dbReference type="ARBA" id="ARBA00004191"/>
    </source>
</evidence>
<evidence type="ECO:0000256" key="6">
    <source>
        <dbReference type="ARBA" id="ARBA00023295"/>
    </source>
</evidence>
<feature type="active site" evidence="8">
    <location>
        <position position="242"/>
    </location>
</feature>
<feature type="chain" id="PRO_5035873971" evidence="10">
    <location>
        <begin position="21"/>
        <end position="396"/>
    </location>
</feature>
<evidence type="ECO:0000256" key="10">
    <source>
        <dbReference type="SAM" id="SignalP"/>
    </source>
</evidence>
<dbReference type="InterPro" id="IPR006626">
    <property type="entry name" value="PbH1"/>
</dbReference>
<keyword evidence="7" id="KW-0961">Cell wall biogenesis/degradation</keyword>
<dbReference type="SUPFAM" id="SSF51126">
    <property type="entry name" value="Pectin lyase-like"/>
    <property type="match status" value="1"/>
</dbReference>
<evidence type="ECO:0000256" key="3">
    <source>
        <dbReference type="ARBA" id="ARBA00022512"/>
    </source>
</evidence>